<protein>
    <submittedName>
        <fullName evidence="1">GM21201</fullName>
    </submittedName>
</protein>
<proteinExistence type="predicted"/>
<sequence>MLKFCSLRRSKEPAIVAPKVAKSSSLRLKDVPLNDAQLLQVLHAQRERGPLILALSSAENAAQTCRKCGTPYENRQVVENRTTGELQVVVGACYYNESSC</sequence>
<keyword evidence="2" id="KW-1185">Reference proteome</keyword>
<evidence type="ECO:0000313" key="2">
    <source>
        <dbReference type="Proteomes" id="UP000001292"/>
    </source>
</evidence>
<dbReference type="OMA" id="CYYNESS"/>
<reference evidence="1 2" key="1">
    <citation type="journal article" date="2007" name="Nature">
        <title>Evolution of genes and genomes on the Drosophila phylogeny.</title>
        <authorList>
            <consortium name="Drosophila 12 Genomes Consortium"/>
            <person name="Clark A.G."/>
            <person name="Eisen M.B."/>
            <person name="Smith D.R."/>
            <person name="Bergman C.M."/>
            <person name="Oliver B."/>
            <person name="Markow T.A."/>
            <person name="Kaufman T.C."/>
            <person name="Kellis M."/>
            <person name="Gelbart W."/>
            <person name="Iyer V.N."/>
            <person name="Pollard D.A."/>
            <person name="Sackton T.B."/>
            <person name="Larracuente A.M."/>
            <person name="Singh N.D."/>
            <person name="Abad J.P."/>
            <person name="Abt D.N."/>
            <person name="Adryan B."/>
            <person name="Aguade M."/>
            <person name="Akashi H."/>
            <person name="Anderson W.W."/>
            <person name="Aquadro C.F."/>
            <person name="Ardell D.H."/>
            <person name="Arguello R."/>
            <person name="Artieri C.G."/>
            <person name="Barbash D.A."/>
            <person name="Barker D."/>
            <person name="Barsanti P."/>
            <person name="Batterham P."/>
            <person name="Batzoglou S."/>
            <person name="Begun D."/>
            <person name="Bhutkar A."/>
            <person name="Blanco E."/>
            <person name="Bosak S.A."/>
            <person name="Bradley R.K."/>
            <person name="Brand A.D."/>
            <person name="Brent M.R."/>
            <person name="Brooks A.N."/>
            <person name="Brown R.H."/>
            <person name="Butlin R.K."/>
            <person name="Caggese C."/>
            <person name="Calvi B.R."/>
            <person name="Bernardo de Carvalho A."/>
            <person name="Caspi A."/>
            <person name="Castrezana S."/>
            <person name="Celniker S.E."/>
            <person name="Chang J.L."/>
            <person name="Chapple C."/>
            <person name="Chatterji S."/>
            <person name="Chinwalla A."/>
            <person name="Civetta A."/>
            <person name="Clifton S.W."/>
            <person name="Comeron J.M."/>
            <person name="Costello J.C."/>
            <person name="Coyne J.A."/>
            <person name="Daub J."/>
            <person name="David R.G."/>
            <person name="Delcher A.L."/>
            <person name="Delehaunty K."/>
            <person name="Do C.B."/>
            <person name="Ebling H."/>
            <person name="Edwards K."/>
            <person name="Eickbush T."/>
            <person name="Evans J.D."/>
            <person name="Filipski A."/>
            <person name="Findeiss S."/>
            <person name="Freyhult E."/>
            <person name="Fulton L."/>
            <person name="Fulton R."/>
            <person name="Garcia A.C."/>
            <person name="Gardiner A."/>
            <person name="Garfield D.A."/>
            <person name="Garvin B.E."/>
            <person name="Gibson G."/>
            <person name="Gilbert D."/>
            <person name="Gnerre S."/>
            <person name="Godfrey J."/>
            <person name="Good R."/>
            <person name="Gotea V."/>
            <person name="Gravely B."/>
            <person name="Greenberg A.J."/>
            <person name="Griffiths-Jones S."/>
            <person name="Gross S."/>
            <person name="Guigo R."/>
            <person name="Gustafson E.A."/>
            <person name="Haerty W."/>
            <person name="Hahn M.W."/>
            <person name="Halligan D.L."/>
            <person name="Halpern A.L."/>
            <person name="Halter G.M."/>
            <person name="Han M.V."/>
            <person name="Heger A."/>
            <person name="Hillier L."/>
            <person name="Hinrichs A.S."/>
            <person name="Holmes I."/>
            <person name="Hoskins R.A."/>
            <person name="Hubisz M.J."/>
            <person name="Hultmark D."/>
            <person name="Huntley M.A."/>
            <person name="Jaffe D.B."/>
            <person name="Jagadeeshan S."/>
            <person name="Jeck W.R."/>
            <person name="Johnson J."/>
            <person name="Jones C.D."/>
            <person name="Jordan W.C."/>
            <person name="Karpen G.H."/>
            <person name="Kataoka E."/>
            <person name="Keightley P.D."/>
            <person name="Kheradpour P."/>
            <person name="Kirkness E.F."/>
            <person name="Koerich L.B."/>
            <person name="Kristiansen K."/>
            <person name="Kudrna D."/>
            <person name="Kulathinal R.J."/>
            <person name="Kumar S."/>
            <person name="Kwok R."/>
            <person name="Lander E."/>
            <person name="Langley C.H."/>
            <person name="Lapoint R."/>
            <person name="Lazzaro B.P."/>
            <person name="Lee S.J."/>
            <person name="Levesque L."/>
            <person name="Li R."/>
            <person name="Lin C.F."/>
            <person name="Lin M.F."/>
            <person name="Lindblad-Toh K."/>
            <person name="Llopart A."/>
            <person name="Long M."/>
            <person name="Low L."/>
            <person name="Lozovsky E."/>
            <person name="Lu J."/>
            <person name="Luo M."/>
            <person name="Machado C.A."/>
            <person name="Makalowski W."/>
            <person name="Marzo M."/>
            <person name="Matsuda M."/>
            <person name="Matzkin L."/>
            <person name="McAllister B."/>
            <person name="McBride C.S."/>
            <person name="McKernan B."/>
            <person name="McKernan K."/>
            <person name="Mendez-Lago M."/>
            <person name="Minx P."/>
            <person name="Mollenhauer M.U."/>
            <person name="Montooth K."/>
            <person name="Mount S.M."/>
            <person name="Mu X."/>
            <person name="Myers E."/>
            <person name="Negre B."/>
            <person name="Newfeld S."/>
            <person name="Nielsen R."/>
            <person name="Noor M.A."/>
            <person name="O'Grady P."/>
            <person name="Pachter L."/>
            <person name="Papaceit M."/>
            <person name="Parisi M.J."/>
            <person name="Parisi M."/>
            <person name="Parts L."/>
            <person name="Pedersen J.S."/>
            <person name="Pesole G."/>
            <person name="Phillippy A.M."/>
            <person name="Ponting C.P."/>
            <person name="Pop M."/>
            <person name="Porcelli D."/>
            <person name="Powell J.R."/>
            <person name="Prohaska S."/>
            <person name="Pruitt K."/>
            <person name="Puig M."/>
            <person name="Quesneville H."/>
            <person name="Ram K.R."/>
            <person name="Rand D."/>
            <person name="Rasmussen M.D."/>
            <person name="Reed L.K."/>
            <person name="Reenan R."/>
            <person name="Reily A."/>
            <person name="Remington K.A."/>
            <person name="Rieger T.T."/>
            <person name="Ritchie M.G."/>
            <person name="Robin C."/>
            <person name="Rogers Y.H."/>
            <person name="Rohde C."/>
            <person name="Rozas J."/>
            <person name="Rubenfield M.J."/>
            <person name="Ruiz A."/>
            <person name="Russo S."/>
            <person name="Salzberg S.L."/>
            <person name="Sanchez-Gracia A."/>
            <person name="Saranga D.J."/>
            <person name="Sato H."/>
            <person name="Schaeffer S.W."/>
            <person name="Schatz M.C."/>
            <person name="Schlenke T."/>
            <person name="Schwartz R."/>
            <person name="Segarra C."/>
            <person name="Singh R.S."/>
            <person name="Sirot L."/>
            <person name="Sirota M."/>
            <person name="Sisneros N.B."/>
            <person name="Smith C.D."/>
            <person name="Smith T.F."/>
            <person name="Spieth J."/>
            <person name="Stage D.E."/>
            <person name="Stark A."/>
            <person name="Stephan W."/>
            <person name="Strausberg R.L."/>
            <person name="Strempel S."/>
            <person name="Sturgill D."/>
            <person name="Sutton G."/>
            <person name="Sutton G.G."/>
            <person name="Tao W."/>
            <person name="Teichmann S."/>
            <person name="Tobari Y.N."/>
            <person name="Tomimura Y."/>
            <person name="Tsolas J.M."/>
            <person name="Valente V.L."/>
            <person name="Venter E."/>
            <person name="Venter J.C."/>
            <person name="Vicario S."/>
            <person name="Vieira F.G."/>
            <person name="Vilella A.J."/>
            <person name="Villasante A."/>
            <person name="Walenz B."/>
            <person name="Wang J."/>
            <person name="Wasserman M."/>
            <person name="Watts T."/>
            <person name="Wilson D."/>
            <person name="Wilson R.K."/>
            <person name="Wing R.A."/>
            <person name="Wolfner M.F."/>
            <person name="Wong A."/>
            <person name="Wong G.K."/>
            <person name="Wu C.I."/>
            <person name="Wu G."/>
            <person name="Yamamoto D."/>
            <person name="Yang H.P."/>
            <person name="Yang S.P."/>
            <person name="Yorke J.A."/>
            <person name="Yoshida K."/>
            <person name="Zdobnov E."/>
            <person name="Zhang P."/>
            <person name="Zhang Y."/>
            <person name="Zimin A.V."/>
            <person name="Baldwin J."/>
            <person name="Abdouelleil A."/>
            <person name="Abdulkadir J."/>
            <person name="Abebe A."/>
            <person name="Abera B."/>
            <person name="Abreu J."/>
            <person name="Acer S.C."/>
            <person name="Aftuck L."/>
            <person name="Alexander A."/>
            <person name="An P."/>
            <person name="Anderson E."/>
            <person name="Anderson S."/>
            <person name="Arachi H."/>
            <person name="Azer M."/>
            <person name="Bachantsang P."/>
            <person name="Barry A."/>
            <person name="Bayul T."/>
            <person name="Berlin A."/>
            <person name="Bessette D."/>
            <person name="Bloom T."/>
            <person name="Blye J."/>
            <person name="Boguslavskiy L."/>
            <person name="Bonnet C."/>
            <person name="Boukhgalter B."/>
            <person name="Bourzgui I."/>
            <person name="Brown A."/>
            <person name="Cahill P."/>
            <person name="Channer S."/>
            <person name="Cheshatsang Y."/>
            <person name="Chuda L."/>
            <person name="Citroen M."/>
            <person name="Collymore A."/>
            <person name="Cooke P."/>
            <person name="Costello M."/>
            <person name="D'Aco K."/>
            <person name="Daza R."/>
            <person name="De Haan G."/>
            <person name="DeGray S."/>
            <person name="DeMaso C."/>
            <person name="Dhargay N."/>
            <person name="Dooley K."/>
            <person name="Dooley E."/>
            <person name="Doricent M."/>
            <person name="Dorje P."/>
            <person name="Dorjee K."/>
            <person name="Dupes A."/>
            <person name="Elong R."/>
            <person name="Falk J."/>
            <person name="Farina A."/>
            <person name="Faro S."/>
            <person name="Ferguson D."/>
            <person name="Fisher S."/>
            <person name="Foley C.D."/>
            <person name="Franke A."/>
            <person name="Friedrich D."/>
            <person name="Gadbois L."/>
            <person name="Gearin G."/>
            <person name="Gearin C.R."/>
            <person name="Giannoukos G."/>
            <person name="Goode T."/>
            <person name="Graham J."/>
            <person name="Grandbois E."/>
            <person name="Grewal S."/>
            <person name="Gyaltsen K."/>
            <person name="Hafez N."/>
            <person name="Hagos B."/>
            <person name="Hall J."/>
            <person name="Henson C."/>
            <person name="Hollinger A."/>
            <person name="Honan T."/>
            <person name="Huard M.D."/>
            <person name="Hughes L."/>
            <person name="Hurhula B."/>
            <person name="Husby M.E."/>
            <person name="Kamat A."/>
            <person name="Kanga B."/>
            <person name="Kashin S."/>
            <person name="Khazanovich D."/>
            <person name="Kisner P."/>
            <person name="Lance K."/>
            <person name="Lara M."/>
            <person name="Lee W."/>
            <person name="Lennon N."/>
            <person name="Letendre F."/>
            <person name="LeVine R."/>
            <person name="Lipovsky A."/>
            <person name="Liu X."/>
            <person name="Liu J."/>
            <person name="Liu S."/>
            <person name="Lokyitsang T."/>
            <person name="Lokyitsang Y."/>
            <person name="Lubonja R."/>
            <person name="Lui A."/>
            <person name="MacDonald P."/>
            <person name="Magnisalis V."/>
            <person name="Maru K."/>
            <person name="Matthews C."/>
            <person name="McCusker W."/>
            <person name="McDonough S."/>
            <person name="Mehta T."/>
            <person name="Meldrim J."/>
            <person name="Meneus L."/>
            <person name="Mihai O."/>
            <person name="Mihalev A."/>
            <person name="Mihova T."/>
            <person name="Mittelman R."/>
            <person name="Mlenga V."/>
            <person name="Montmayeur A."/>
            <person name="Mulrain L."/>
            <person name="Navidi A."/>
            <person name="Naylor J."/>
            <person name="Negash T."/>
            <person name="Nguyen T."/>
            <person name="Nguyen N."/>
            <person name="Nicol R."/>
            <person name="Norbu C."/>
            <person name="Norbu N."/>
            <person name="Novod N."/>
            <person name="O'Neill B."/>
            <person name="Osman S."/>
            <person name="Markiewicz E."/>
            <person name="Oyono O.L."/>
            <person name="Patti C."/>
            <person name="Phunkhang P."/>
            <person name="Pierre F."/>
            <person name="Priest M."/>
            <person name="Raghuraman S."/>
            <person name="Rege F."/>
            <person name="Reyes R."/>
            <person name="Rise C."/>
            <person name="Rogov P."/>
            <person name="Ross K."/>
            <person name="Ryan E."/>
            <person name="Settipalli S."/>
            <person name="Shea T."/>
            <person name="Sherpa N."/>
            <person name="Shi L."/>
            <person name="Shih D."/>
            <person name="Sparrow T."/>
            <person name="Spaulding J."/>
            <person name="Stalker J."/>
            <person name="Stange-Thomann N."/>
            <person name="Stavropoulos S."/>
            <person name="Stone C."/>
            <person name="Strader C."/>
            <person name="Tesfaye S."/>
            <person name="Thomson T."/>
            <person name="Thoulutsang Y."/>
            <person name="Thoulutsang D."/>
            <person name="Topham K."/>
            <person name="Topping I."/>
            <person name="Tsamla T."/>
            <person name="Vassiliev H."/>
            <person name="Vo A."/>
            <person name="Wangchuk T."/>
            <person name="Wangdi T."/>
            <person name="Weiand M."/>
            <person name="Wilkinson J."/>
            <person name="Wilson A."/>
            <person name="Yadav S."/>
            <person name="Young G."/>
            <person name="Yu Q."/>
            <person name="Zembek L."/>
            <person name="Zhong D."/>
            <person name="Zimmer A."/>
            <person name="Zwirko Z."/>
            <person name="Jaffe D.B."/>
            <person name="Alvarez P."/>
            <person name="Brockman W."/>
            <person name="Butler J."/>
            <person name="Chin C."/>
            <person name="Gnerre S."/>
            <person name="Grabherr M."/>
            <person name="Kleber M."/>
            <person name="Mauceli E."/>
            <person name="MacCallum I."/>
        </authorList>
    </citation>
    <scope>NUCLEOTIDE SEQUENCE [LARGE SCALE GENOMIC DNA]</scope>
    <source>
        <strain evidence="2">Rob3c / Tucson 14021-0248.25</strain>
    </source>
</reference>
<dbReference type="Proteomes" id="UP000001292">
    <property type="component" value="Unassembled WGS sequence"/>
</dbReference>
<gene>
    <name evidence="1" type="primary">Dsec\GM21201</name>
    <name evidence="1" type="ORF">Dsec_GM21201</name>
</gene>
<dbReference type="HOGENOM" id="CLU_2322877_0_0_1"/>
<organism evidence="2">
    <name type="scientific">Drosophila sechellia</name>
    <name type="common">Fruit fly</name>
    <dbReference type="NCBI Taxonomy" id="7238"/>
    <lineage>
        <taxon>Eukaryota</taxon>
        <taxon>Metazoa</taxon>
        <taxon>Ecdysozoa</taxon>
        <taxon>Arthropoda</taxon>
        <taxon>Hexapoda</taxon>
        <taxon>Insecta</taxon>
        <taxon>Pterygota</taxon>
        <taxon>Neoptera</taxon>
        <taxon>Endopterygota</taxon>
        <taxon>Diptera</taxon>
        <taxon>Brachycera</taxon>
        <taxon>Muscomorpha</taxon>
        <taxon>Ephydroidea</taxon>
        <taxon>Drosophilidae</taxon>
        <taxon>Drosophila</taxon>
        <taxon>Sophophora</taxon>
    </lineage>
</organism>
<evidence type="ECO:0000313" key="1">
    <source>
        <dbReference type="EMBL" id="EDW47232.1"/>
    </source>
</evidence>
<dbReference type="PhylomeDB" id="B4HMF5"/>
<accession>B4HMF5</accession>
<name>B4HMF5_DROSE</name>
<dbReference type="EMBL" id="CH480816">
    <property type="protein sequence ID" value="EDW47232.1"/>
    <property type="molecule type" value="Genomic_DNA"/>
</dbReference>
<dbReference type="AlphaFoldDB" id="B4HMF5"/>